<proteinExistence type="inferred from homology"/>
<accession>A0A2S8FH16</accession>
<dbReference type="AlphaFoldDB" id="A0A2S8FH16"/>
<evidence type="ECO:0000256" key="4">
    <source>
        <dbReference type="ARBA" id="ARBA00023274"/>
    </source>
</evidence>
<evidence type="ECO:0000256" key="6">
    <source>
        <dbReference type="ARBA" id="ARBA00035502"/>
    </source>
</evidence>
<protein>
    <recommendedName>
        <fullName evidence="5">Large ribosomal subunit protein uL10</fullName>
    </recommendedName>
    <alternativeName>
        <fullName evidence="6">50S ribosomal protein L10</fullName>
    </alternativeName>
</protein>
<dbReference type="RefSeq" id="WP_105356437.1">
    <property type="nucleotide sequence ID" value="NZ_PUIB01000019.1"/>
</dbReference>
<evidence type="ECO:0000256" key="3">
    <source>
        <dbReference type="ARBA" id="ARBA00022980"/>
    </source>
</evidence>
<evidence type="ECO:0000313" key="8">
    <source>
        <dbReference type="Proteomes" id="UP000239388"/>
    </source>
</evidence>
<sequence>MSKYLKNLVISDLSKRLDGVNDLLVVDVVGMNAGKTFTVRKQLREKGLNLLVVRRTLAAKACEGTSLAPAFEGMEGSTAIVWGGEDFVDLAKEVVKLNDDDKFPGFTAKGGVMDGESLSPDTVKAISKWPNRAEQLSLLVGQILGPGRTLAAQIKGPGAKLASQIKQVGENQEG</sequence>
<reference evidence="7 8" key="1">
    <citation type="submission" date="2018-02" db="EMBL/GenBank/DDBJ databases">
        <title>Comparative genomes isolates from brazilian mangrove.</title>
        <authorList>
            <person name="Araujo J.E."/>
            <person name="Taketani R.G."/>
            <person name="Silva M.C.P."/>
            <person name="Loureco M.V."/>
            <person name="Andreote F.D."/>
        </authorList>
    </citation>
    <scope>NUCLEOTIDE SEQUENCE [LARGE SCALE GENOMIC DNA]</scope>
    <source>
        <strain evidence="7 8">NAP PRIS-MGV</strain>
    </source>
</reference>
<dbReference type="CDD" id="cd05797">
    <property type="entry name" value="Ribosomal_L10"/>
    <property type="match status" value="1"/>
</dbReference>
<comment type="function">
    <text evidence="1">Forms part of the ribosomal stalk, playing a central role in the interaction of the ribosome with GTP-bound translation factors.</text>
</comment>
<evidence type="ECO:0000256" key="2">
    <source>
        <dbReference type="ARBA" id="ARBA00008889"/>
    </source>
</evidence>
<dbReference type="Gene3D" id="3.30.70.1730">
    <property type="match status" value="1"/>
</dbReference>
<dbReference type="InterPro" id="IPR047865">
    <property type="entry name" value="Ribosomal_uL10_bac_type"/>
</dbReference>
<keyword evidence="3 7" id="KW-0689">Ribosomal protein</keyword>
<dbReference type="NCBIfam" id="NF000955">
    <property type="entry name" value="PRK00099.1-1"/>
    <property type="match status" value="1"/>
</dbReference>
<evidence type="ECO:0000256" key="5">
    <source>
        <dbReference type="ARBA" id="ARBA00035202"/>
    </source>
</evidence>
<dbReference type="SUPFAM" id="SSF160369">
    <property type="entry name" value="Ribosomal protein L10-like"/>
    <property type="match status" value="1"/>
</dbReference>
<evidence type="ECO:0000313" key="7">
    <source>
        <dbReference type="EMBL" id="PQO31481.1"/>
    </source>
</evidence>
<name>A0A2S8FH16_9BACT</name>
<dbReference type="GO" id="GO:0005840">
    <property type="term" value="C:ribosome"/>
    <property type="evidence" value="ECO:0007669"/>
    <property type="project" value="UniProtKB-KW"/>
</dbReference>
<comment type="caution">
    <text evidence="7">The sequence shown here is derived from an EMBL/GenBank/DDBJ whole genome shotgun (WGS) entry which is preliminary data.</text>
</comment>
<dbReference type="EMBL" id="PUIB01000019">
    <property type="protein sequence ID" value="PQO31481.1"/>
    <property type="molecule type" value="Genomic_DNA"/>
</dbReference>
<comment type="similarity">
    <text evidence="2">Belongs to the universal ribosomal protein uL10 family.</text>
</comment>
<gene>
    <name evidence="7" type="primary">rplJ</name>
    <name evidence="7" type="ORF">C5Y98_18800</name>
</gene>
<organism evidence="7 8">
    <name type="scientific">Blastopirellula marina</name>
    <dbReference type="NCBI Taxonomy" id="124"/>
    <lineage>
        <taxon>Bacteria</taxon>
        <taxon>Pseudomonadati</taxon>
        <taxon>Planctomycetota</taxon>
        <taxon>Planctomycetia</taxon>
        <taxon>Pirellulales</taxon>
        <taxon>Pirellulaceae</taxon>
        <taxon>Blastopirellula</taxon>
    </lineage>
</organism>
<keyword evidence="4" id="KW-0687">Ribonucleoprotein</keyword>
<dbReference type="GO" id="GO:1990904">
    <property type="term" value="C:ribonucleoprotein complex"/>
    <property type="evidence" value="ECO:0007669"/>
    <property type="project" value="UniProtKB-KW"/>
</dbReference>
<dbReference type="Proteomes" id="UP000239388">
    <property type="component" value="Unassembled WGS sequence"/>
</dbReference>
<dbReference type="InterPro" id="IPR043141">
    <property type="entry name" value="Ribosomal_uL10-like_sf"/>
</dbReference>
<dbReference type="Pfam" id="PF00466">
    <property type="entry name" value="Ribosomal_L10"/>
    <property type="match status" value="1"/>
</dbReference>
<dbReference type="OrthoDB" id="278380at2"/>
<dbReference type="InterPro" id="IPR001790">
    <property type="entry name" value="Ribosomal_uL10"/>
</dbReference>
<dbReference type="PANTHER" id="PTHR11560">
    <property type="entry name" value="39S RIBOSOMAL PROTEIN L10, MITOCHONDRIAL"/>
    <property type="match status" value="1"/>
</dbReference>
<evidence type="ECO:0000256" key="1">
    <source>
        <dbReference type="ARBA" id="ARBA00002633"/>
    </source>
</evidence>